<dbReference type="EMBL" id="CP014229">
    <property type="protein sequence ID" value="AMD90931.1"/>
    <property type="molecule type" value="Genomic_DNA"/>
</dbReference>
<dbReference type="Pfam" id="PF09857">
    <property type="entry name" value="YjhX_toxin"/>
    <property type="match status" value="1"/>
</dbReference>
<dbReference type="AlphaFoldDB" id="A0A109W4T4"/>
<evidence type="ECO:0000313" key="1">
    <source>
        <dbReference type="EMBL" id="AMD90931.1"/>
    </source>
</evidence>
<name>A0A109W4T4_9BACT</name>
<organism evidence="1 2">
    <name type="scientific">Desulfovibrio fairfieldensis</name>
    <dbReference type="NCBI Taxonomy" id="44742"/>
    <lineage>
        <taxon>Bacteria</taxon>
        <taxon>Pseudomonadati</taxon>
        <taxon>Thermodesulfobacteriota</taxon>
        <taxon>Desulfovibrionia</taxon>
        <taxon>Desulfovibrionales</taxon>
        <taxon>Desulfovibrionaceae</taxon>
        <taxon>Desulfovibrio</taxon>
    </lineage>
</organism>
<keyword evidence="2" id="KW-1185">Reference proteome</keyword>
<dbReference type="InterPro" id="IPR018654">
    <property type="entry name" value="YjhX_toxin"/>
</dbReference>
<accession>A0A109W4T4</accession>
<dbReference type="STRING" id="44742.AXF13_12785"/>
<reference evidence="2" key="1">
    <citation type="submission" date="2016-02" db="EMBL/GenBank/DDBJ databases">
        <authorList>
            <person name="Holder M.E."/>
            <person name="Ajami N.J."/>
            <person name="Petrosino J.F."/>
        </authorList>
    </citation>
    <scope>NUCLEOTIDE SEQUENCE [LARGE SCALE GENOMIC DNA]</scope>
    <source>
        <strain evidence="2">CCUG 45958</strain>
    </source>
</reference>
<proteinExistence type="inferred from homology"/>
<gene>
    <name evidence="1" type="ORF">AXF13_12785</name>
</gene>
<dbReference type="Proteomes" id="UP000069241">
    <property type="component" value="Chromosome"/>
</dbReference>
<protein>
    <submittedName>
        <fullName evidence="1">Uncharacterized protein</fullName>
    </submittedName>
</protein>
<dbReference type="RefSeq" id="WP_062253820.1">
    <property type="nucleotide sequence ID" value="NZ_CP014229.1"/>
</dbReference>
<dbReference type="NCBIfam" id="NF010240">
    <property type="entry name" value="PRK13687.1"/>
    <property type="match status" value="1"/>
</dbReference>
<sequence length="85" mass="9658">MNISHLEQRTLHTLAKGGRILIIRDSSGKIAEVECYTREGWLLSDCSPEIFKKLKSKKLISSKNSLPYRITSEGLRAVRAQTDNR</sequence>
<dbReference type="HAMAP" id="MF_00827">
    <property type="entry name" value="UPF0386"/>
    <property type="match status" value="1"/>
</dbReference>
<evidence type="ECO:0000313" key="2">
    <source>
        <dbReference type="Proteomes" id="UP000069241"/>
    </source>
</evidence>
<dbReference type="KEGG" id="dfi:AXF13_12785"/>